<dbReference type="CDD" id="cd00009">
    <property type="entry name" value="AAA"/>
    <property type="match status" value="1"/>
</dbReference>
<comment type="caution">
    <text evidence="1">The sequence shown here is derived from an EMBL/GenBank/DDBJ whole genome shotgun (WGS) entry which is preliminary data.</text>
</comment>
<dbReference type="Proteomes" id="UP000828390">
    <property type="component" value="Unassembled WGS sequence"/>
</dbReference>
<dbReference type="InterPro" id="IPR027417">
    <property type="entry name" value="P-loop_NTPase"/>
</dbReference>
<dbReference type="SUPFAM" id="SSF52540">
    <property type="entry name" value="P-loop containing nucleoside triphosphate hydrolases"/>
    <property type="match status" value="1"/>
</dbReference>
<proteinExistence type="predicted"/>
<name>A0A9D4HV72_DREPO</name>
<accession>A0A9D4HV72</accession>
<organism evidence="1 2">
    <name type="scientific">Dreissena polymorpha</name>
    <name type="common">Zebra mussel</name>
    <name type="synonym">Mytilus polymorpha</name>
    <dbReference type="NCBI Taxonomy" id="45954"/>
    <lineage>
        <taxon>Eukaryota</taxon>
        <taxon>Metazoa</taxon>
        <taxon>Spiralia</taxon>
        <taxon>Lophotrochozoa</taxon>
        <taxon>Mollusca</taxon>
        <taxon>Bivalvia</taxon>
        <taxon>Autobranchia</taxon>
        <taxon>Heteroconchia</taxon>
        <taxon>Euheterodonta</taxon>
        <taxon>Imparidentia</taxon>
        <taxon>Neoheterodontei</taxon>
        <taxon>Myida</taxon>
        <taxon>Dreissenoidea</taxon>
        <taxon>Dreissenidae</taxon>
        <taxon>Dreissena</taxon>
    </lineage>
</organism>
<keyword evidence="2" id="KW-1185">Reference proteome</keyword>
<dbReference type="AlphaFoldDB" id="A0A9D4HV72"/>
<dbReference type="EMBL" id="JAIWYP010000011">
    <property type="protein sequence ID" value="KAH3736420.1"/>
    <property type="molecule type" value="Genomic_DNA"/>
</dbReference>
<protein>
    <submittedName>
        <fullName evidence="1">Uncharacterized protein</fullName>
    </submittedName>
</protein>
<evidence type="ECO:0000313" key="2">
    <source>
        <dbReference type="Proteomes" id="UP000828390"/>
    </source>
</evidence>
<evidence type="ECO:0000313" key="1">
    <source>
        <dbReference type="EMBL" id="KAH3736420.1"/>
    </source>
</evidence>
<reference evidence="1" key="1">
    <citation type="journal article" date="2019" name="bioRxiv">
        <title>The Genome of the Zebra Mussel, Dreissena polymorpha: A Resource for Invasive Species Research.</title>
        <authorList>
            <person name="McCartney M.A."/>
            <person name="Auch B."/>
            <person name="Kono T."/>
            <person name="Mallez S."/>
            <person name="Zhang Y."/>
            <person name="Obille A."/>
            <person name="Becker A."/>
            <person name="Abrahante J.E."/>
            <person name="Garbe J."/>
            <person name="Badalamenti J.P."/>
            <person name="Herman A."/>
            <person name="Mangelson H."/>
            <person name="Liachko I."/>
            <person name="Sullivan S."/>
            <person name="Sone E.D."/>
            <person name="Koren S."/>
            <person name="Silverstein K.A.T."/>
            <person name="Beckman K.B."/>
            <person name="Gohl D.M."/>
        </authorList>
    </citation>
    <scope>NUCLEOTIDE SEQUENCE</scope>
    <source>
        <strain evidence="1">Duluth1</strain>
        <tissue evidence="1">Whole animal</tissue>
    </source>
</reference>
<gene>
    <name evidence="1" type="ORF">DPMN_042983</name>
</gene>
<dbReference type="PRINTS" id="PR00364">
    <property type="entry name" value="DISEASERSIST"/>
</dbReference>
<dbReference type="Gene3D" id="3.40.50.300">
    <property type="entry name" value="P-loop containing nucleotide triphosphate hydrolases"/>
    <property type="match status" value="1"/>
</dbReference>
<reference evidence="1" key="2">
    <citation type="submission" date="2020-11" db="EMBL/GenBank/DDBJ databases">
        <authorList>
            <person name="McCartney M.A."/>
            <person name="Auch B."/>
            <person name="Kono T."/>
            <person name="Mallez S."/>
            <person name="Becker A."/>
            <person name="Gohl D.M."/>
            <person name="Silverstein K.A.T."/>
            <person name="Koren S."/>
            <person name="Bechman K.B."/>
            <person name="Herman A."/>
            <person name="Abrahante J.E."/>
            <person name="Garbe J."/>
        </authorList>
    </citation>
    <scope>NUCLEOTIDE SEQUENCE</scope>
    <source>
        <strain evidence="1">Duluth1</strain>
        <tissue evidence="1">Whole animal</tissue>
    </source>
</reference>
<sequence length="750" mass="84730">MGNQPSKRLQTDSEYCLGRDGIIDNILKSIEGDHGNVVAICGPPHIGKSMVLIKSFLKQSNVKDTNGYFMYYNFQDNKNFSYQQNENIWMSKLKVLNEEEQNNIEDHNDYRTLLSTLVTRVALKHKTVYLFLDNVDVLMNWGETKFAEFLEFVKTLEQTDNNVKIIFSTSTQIVQNRRWPMIEKIPPLPTKDMCDIITSECEDKGVDIDMQRLCIPLIAILCDGIPYAAATAGSILSEHGGLITPVELLELMIVERLDVLSPSNCPLSDRLDAMIEPIKKQEVKEEVKAFLSNLIKVESREVTEQQAYYCNGDPNAPVAMFKKSVLRPLLTSFILVKEQDLVLPSVFKECKIALDKRRAEACVNSETVQQMETCKLEVTRDNLKKLDMVFKITDNTSPKDLEEFLQDLIKTKSITDDKISDEYNDDEEFFRREVLDLTGLKDELNGIRENEVASEDAVRHNGDGADEESLQKLDQRSMQGLPMTSLNHSDIMNKDNTEIRIRYVDTGVGLGFQQKTLSETVPKVAYNSECPNPVVYDRFNNLQEHTICSVDLISKQEIHEESTKVVTSDNTINQGGYNQDHVNGVYKLSDLAIEMPNEEHATTHDQLKNQGEDIENIGNGEYQFLSDLAIETPDGEDATTNARLEKQGGYIENHGNETPDGDDATINDQLQSQSFVRSEIFSFPFSGPIAIHGDHVQYRETSSQSATYAVPRVQNELEPKVVPVLRTQGSADSGIGFPEVIENAPEFLKY</sequence>
<dbReference type="OrthoDB" id="6132192at2759"/>